<dbReference type="EMBL" id="JAUEPS010000006">
    <property type="protein sequence ID" value="KAK0464301.1"/>
    <property type="molecule type" value="Genomic_DNA"/>
</dbReference>
<name>A0AA39NET1_ARMTA</name>
<dbReference type="GO" id="GO:0005524">
    <property type="term" value="F:ATP binding"/>
    <property type="evidence" value="ECO:0007669"/>
    <property type="project" value="InterPro"/>
</dbReference>
<dbReference type="Pfam" id="PF00004">
    <property type="entry name" value="AAA"/>
    <property type="match status" value="1"/>
</dbReference>
<dbReference type="GeneID" id="85363362"/>
<dbReference type="CDD" id="cd19481">
    <property type="entry name" value="RecA-like_protease"/>
    <property type="match status" value="1"/>
</dbReference>
<organism evidence="2 3">
    <name type="scientific">Armillaria tabescens</name>
    <name type="common">Ringless honey mushroom</name>
    <name type="synonym">Agaricus tabescens</name>
    <dbReference type="NCBI Taxonomy" id="1929756"/>
    <lineage>
        <taxon>Eukaryota</taxon>
        <taxon>Fungi</taxon>
        <taxon>Dikarya</taxon>
        <taxon>Basidiomycota</taxon>
        <taxon>Agaricomycotina</taxon>
        <taxon>Agaricomycetes</taxon>
        <taxon>Agaricomycetidae</taxon>
        <taxon>Agaricales</taxon>
        <taxon>Marasmiineae</taxon>
        <taxon>Physalacriaceae</taxon>
        <taxon>Desarmillaria</taxon>
    </lineage>
</organism>
<feature type="domain" description="AAA+ ATPase" evidence="1">
    <location>
        <begin position="409"/>
        <end position="536"/>
    </location>
</feature>
<gene>
    <name evidence="2" type="ORF">EV420DRAFT_1724788</name>
</gene>
<keyword evidence="2" id="KW-0378">Hydrolase</keyword>
<dbReference type="InterPro" id="IPR054289">
    <property type="entry name" value="DUF7025"/>
</dbReference>
<comment type="caution">
    <text evidence="2">The sequence shown here is derived from an EMBL/GenBank/DDBJ whole genome shotgun (WGS) entry which is preliminary data.</text>
</comment>
<sequence>MAPAEETPQTTTTKPLSPRTLIARYDQYFDPFRRSFSTTLRRTSKPKKPKTKSSKKPVLVVRRLIDSKGRHNGTEVDIMSTGLRDIIAEINNDVLGFRIAGDTATVEPEVFFHSRMGLIERLVKVEAEEPLDEALVTDLKTALNFMEEHFSRIITELPVLLDHCEIVFEHLWALLLPNTYVYHRIWLTEQDQILRARTFSIEYTSNGTPFGNVVCDIVSNDGESFGIARVELQINYFKGSRQIQDLEVYPLAFHPEKEALQTHAISRGKKYTQLTESSYCEVRGPAIVEVDEKPRKFNAHGHLMIDPAAFRTYEANADYLNIPVRKGLDRDSLTDEQHMICNPVALGFCFGTKTWGGFAMDRLKDIIWSDETFNSLVLGDTQKILIHALIKQHVVRAAQYDDIVPGKGRGLIGLLSGNPGCGKTLTAEAVAEITRRPLYVVSAGELGTQPPEVDRMLTRILELAHRWNAVLLLDEAEVFLQERSTNDITRNALVSIFLRQLEYYQGILILTTNLAGQCDRALESRIHFCISYPDLDYDARMKIWKMFLAKGALDPARGMSDFCLDRLARLRLNGRQIKNAVASAQSIALNCNAPLSPEHVDKVLEVLSEREKARKGCDSH</sequence>
<dbReference type="SMART" id="SM00382">
    <property type="entry name" value="AAA"/>
    <property type="match status" value="1"/>
</dbReference>
<dbReference type="PANTHER" id="PTHR46411">
    <property type="entry name" value="FAMILY ATPASE, PUTATIVE-RELATED"/>
    <property type="match status" value="1"/>
</dbReference>
<dbReference type="Pfam" id="PF22942">
    <property type="entry name" value="DUF7025"/>
    <property type="match status" value="1"/>
</dbReference>
<protein>
    <submittedName>
        <fullName evidence="2">P-loop containing nucleoside triphosphate hydrolase protein</fullName>
    </submittedName>
</protein>
<dbReference type="Gene3D" id="3.40.50.300">
    <property type="entry name" value="P-loop containing nucleotide triphosphate hydrolases"/>
    <property type="match status" value="1"/>
</dbReference>
<keyword evidence="3" id="KW-1185">Reference proteome</keyword>
<dbReference type="GO" id="GO:0016887">
    <property type="term" value="F:ATP hydrolysis activity"/>
    <property type="evidence" value="ECO:0007669"/>
    <property type="project" value="InterPro"/>
</dbReference>
<evidence type="ECO:0000259" key="1">
    <source>
        <dbReference type="SMART" id="SM00382"/>
    </source>
</evidence>
<accession>A0AA39NET1</accession>
<dbReference type="AlphaFoldDB" id="A0AA39NET1"/>
<evidence type="ECO:0000313" key="2">
    <source>
        <dbReference type="EMBL" id="KAK0464301.1"/>
    </source>
</evidence>
<evidence type="ECO:0000313" key="3">
    <source>
        <dbReference type="Proteomes" id="UP001175211"/>
    </source>
</evidence>
<dbReference type="InterPro" id="IPR003959">
    <property type="entry name" value="ATPase_AAA_core"/>
</dbReference>
<dbReference type="RefSeq" id="XP_060335422.1">
    <property type="nucleotide sequence ID" value="XM_060479814.1"/>
</dbReference>
<reference evidence="2" key="1">
    <citation type="submission" date="2023-06" db="EMBL/GenBank/DDBJ databases">
        <authorList>
            <consortium name="Lawrence Berkeley National Laboratory"/>
            <person name="Ahrendt S."/>
            <person name="Sahu N."/>
            <person name="Indic B."/>
            <person name="Wong-Bajracharya J."/>
            <person name="Merenyi Z."/>
            <person name="Ke H.-M."/>
            <person name="Monk M."/>
            <person name="Kocsube S."/>
            <person name="Drula E."/>
            <person name="Lipzen A."/>
            <person name="Balint B."/>
            <person name="Henrissat B."/>
            <person name="Andreopoulos B."/>
            <person name="Martin F.M."/>
            <person name="Harder C.B."/>
            <person name="Rigling D."/>
            <person name="Ford K.L."/>
            <person name="Foster G.D."/>
            <person name="Pangilinan J."/>
            <person name="Papanicolaou A."/>
            <person name="Barry K."/>
            <person name="LaButti K."/>
            <person name="Viragh M."/>
            <person name="Koriabine M."/>
            <person name="Yan M."/>
            <person name="Riley R."/>
            <person name="Champramary S."/>
            <person name="Plett K.L."/>
            <person name="Tsai I.J."/>
            <person name="Slot J."/>
            <person name="Sipos G."/>
            <person name="Plett J."/>
            <person name="Nagy L.G."/>
            <person name="Grigoriev I.V."/>
        </authorList>
    </citation>
    <scope>NUCLEOTIDE SEQUENCE</scope>
    <source>
        <strain evidence="2">CCBAS 213</strain>
    </source>
</reference>
<dbReference type="InterPro" id="IPR003593">
    <property type="entry name" value="AAA+_ATPase"/>
</dbReference>
<dbReference type="SUPFAM" id="SSF52540">
    <property type="entry name" value="P-loop containing nucleoside triphosphate hydrolases"/>
    <property type="match status" value="1"/>
</dbReference>
<proteinExistence type="predicted"/>
<dbReference type="PANTHER" id="PTHR46411:SF2">
    <property type="entry name" value="AAA+ ATPASE DOMAIN-CONTAINING PROTEIN"/>
    <property type="match status" value="1"/>
</dbReference>
<dbReference type="Proteomes" id="UP001175211">
    <property type="component" value="Unassembled WGS sequence"/>
</dbReference>
<dbReference type="InterPro" id="IPR027417">
    <property type="entry name" value="P-loop_NTPase"/>
</dbReference>